<dbReference type="PROSITE" id="PS50928">
    <property type="entry name" value="ABC_TM1"/>
    <property type="match status" value="1"/>
</dbReference>
<keyword evidence="2 7" id="KW-0813">Transport</keyword>
<dbReference type="InterPro" id="IPR035906">
    <property type="entry name" value="MetI-like_sf"/>
</dbReference>
<evidence type="ECO:0000256" key="1">
    <source>
        <dbReference type="ARBA" id="ARBA00004651"/>
    </source>
</evidence>
<evidence type="ECO:0000256" key="6">
    <source>
        <dbReference type="ARBA" id="ARBA00023136"/>
    </source>
</evidence>
<dbReference type="SUPFAM" id="SSF161098">
    <property type="entry name" value="MetI-like"/>
    <property type="match status" value="1"/>
</dbReference>
<comment type="similarity">
    <text evidence="7">Belongs to the binding-protein-dependent transport system permease family.</text>
</comment>
<proteinExistence type="inferred from homology"/>
<comment type="caution">
    <text evidence="9">The sequence shown here is derived from an EMBL/GenBank/DDBJ whole genome shotgun (WGS) entry which is preliminary data.</text>
</comment>
<organism evidence="9">
    <name type="scientific">Dictyoglomus thermophilum</name>
    <dbReference type="NCBI Taxonomy" id="14"/>
    <lineage>
        <taxon>Bacteria</taxon>
        <taxon>Pseudomonadati</taxon>
        <taxon>Dictyoglomota</taxon>
        <taxon>Dictyoglomia</taxon>
        <taxon>Dictyoglomales</taxon>
        <taxon>Dictyoglomaceae</taxon>
        <taxon>Dictyoglomus</taxon>
    </lineage>
</organism>
<evidence type="ECO:0000259" key="8">
    <source>
        <dbReference type="PROSITE" id="PS50928"/>
    </source>
</evidence>
<feature type="transmembrane region" description="Helical" evidence="7">
    <location>
        <begin position="134"/>
        <end position="162"/>
    </location>
</feature>
<dbReference type="GO" id="GO:0005886">
    <property type="term" value="C:plasma membrane"/>
    <property type="evidence" value="ECO:0007669"/>
    <property type="project" value="UniProtKB-SubCell"/>
</dbReference>
<protein>
    <submittedName>
        <fullName evidence="9">ABC transporter permease</fullName>
    </submittedName>
</protein>
<dbReference type="Pfam" id="PF00528">
    <property type="entry name" value="BPD_transp_1"/>
    <property type="match status" value="1"/>
</dbReference>
<feature type="transmembrane region" description="Helical" evidence="7">
    <location>
        <begin position="197"/>
        <end position="217"/>
    </location>
</feature>
<feature type="transmembrane region" description="Helical" evidence="7">
    <location>
        <begin position="301"/>
        <end position="327"/>
    </location>
</feature>
<keyword evidence="5 7" id="KW-1133">Transmembrane helix</keyword>
<evidence type="ECO:0000256" key="4">
    <source>
        <dbReference type="ARBA" id="ARBA00022692"/>
    </source>
</evidence>
<reference evidence="9" key="1">
    <citation type="journal article" date="2020" name="mSystems">
        <title>Genome- and Community-Level Interaction Insights into Carbon Utilization and Element Cycling Functions of Hydrothermarchaeota in Hydrothermal Sediment.</title>
        <authorList>
            <person name="Zhou Z."/>
            <person name="Liu Y."/>
            <person name="Xu W."/>
            <person name="Pan J."/>
            <person name="Luo Z.H."/>
            <person name="Li M."/>
        </authorList>
    </citation>
    <scope>NUCLEOTIDE SEQUENCE [LARGE SCALE GENOMIC DNA]</scope>
    <source>
        <strain evidence="9">SpSt-81</strain>
    </source>
</reference>
<dbReference type="GO" id="GO:0055085">
    <property type="term" value="P:transmembrane transport"/>
    <property type="evidence" value="ECO:0007669"/>
    <property type="project" value="InterPro"/>
</dbReference>
<gene>
    <name evidence="9" type="ORF">ENW00_07225</name>
</gene>
<evidence type="ECO:0000313" key="9">
    <source>
        <dbReference type="EMBL" id="HFX13921.1"/>
    </source>
</evidence>
<feature type="transmembrane region" description="Helical" evidence="7">
    <location>
        <begin position="255"/>
        <end position="281"/>
    </location>
</feature>
<dbReference type="Pfam" id="PF19300">
    <property type="entry name" value="BPD_transp_1_N"/>
    <property type="match status" value="1"/>
</dbReference>
<accession>A0A7C3RW44</accession>
<feature type="transmembrane region" description="Helical" evidence="7">
    <location>
        <begin position="9"/>
        <end position="30"/>
    </location>
</feature>
<name>A0A7C3RW44_DICTH</name>
<dbReference type="EMBL" id="DTIN01000027">
    <property type="protein sequence ID" value="HFX13921.1"/>
    <property type="molecule type" value="Genomic_DNA"/>
</dbReference>
<dbReference type="AlphaFoldDB" id="A0A7C3RW44"/>
<feature type="domain" description="ABC transmembrane type-1" evidence="8">
    <location>
        <begin position="95"/>
        <end position="324"/>
    </location>
</feature>
<comment type="subcellular location">
    <subcellularLocation>
        <location evidence="1 7">Cell membrane</location>
        <topology evidence="1 7">Multi-pass membrane protein</topology>
    </subcellularLocation>
</comment>
<evidence type="ECO:0000256" key="5">
    <source>
        <dbReference type="ARBA" id="ARBA00022989"/>
    </source>
</evidence>
<dbReference type="CDD" id="cd06261">
    <property type="entry name" value="TM_PBP2"/>
    <property type="match status" value="1"/>
</dbReference>
<dbReference type="InterPro" id="IPR045621">
    <property type="entry name" value="BPD_transp_1_N"/>
</dbReference>
<dbReference type="PANTHER" id="PTHR43163:SF6">
    <property type="entry name" value="DIPEPTIDE TRANSPORT SYSTEM PERMEASE PROTEIN DPPB-RELATED"/>
    <property type="match status" value="1"/>
</dbReference>
<keyword evidence="6 7" id="KW-0472">Membrane</keyword>
<dbReference type="Gene3D" id="1.10.3720.10">
    <property type="entry name" value="MetI-like"/>
    <property type="match status" value="1"/>
</dbReference>
<sequence>MKKYIVRRLLLLIPILIGVSFFAFMFIRLIPGDPARIMLGERATAEEITRIRKELGLDKPIILQYLIFLSNATKGDLGRSIITREKVISEIMQRFPATIELTLFAMLIASSLGIFLGVLASIKPGSLIDTLVMFLALIGVSIPIFWLGLMLIWFGSLVLGWFPPSGRLDISIDLKVITNFYLIDSLLTFNFRAFIDALYHLVLPGFALSTVPMATIARMTRSSMLEVLNQEYILAEYAKGLPKKKIIMKSALRNALIPIITIIGLEFGFLLGGAIMTETIFSWPGMGRLVYDAIMSRDYPLIQGCILLSSLLFVFINLIVDILYAFIDPRIRYE</sequence>
<evidence type="ECO:0000256" key="7">
    <source>
        <dbReference type="RuleBase" id="RU363032"/>
    </source>
</evidence>
<keyword evidence="3" id="KW-1003">Cell membrane</keyword>
<keyword evidence="4 7" id="KW-0812">Transmembrane</keyword>
<dbReference type="InterPro" id="IPR000515">
    <property type="entry name" value="MetI-like"/>
</dbReference>
<feature type="transmembrane region" description="Helical" evidence="7">
    <location>
        <begin position="101"/>
        <end position="122"/>
    </location>
</feature>
<dbReference type="PANTHER" id="PTHR43163">
    <property type="entry name" value="DIPEPTIDE TRANSPORT SYSTEM PERMEASE PROTEIN DPPB-RELATED"/>
    <property type="match status" value="1"/>
</dbReference>
<evidence type="ECO:0000256" key="3">
    <source>
        <dbReference type="ARBA" id="ARBA00022475"/>
    </source>
</evidence>
<evidence type="ECO:0000256" key="2">
    <source>
        <dbReference type="ARBA" id="ARBA00022448"/>
    </source>
</evidence>